<gene>
    <name evidence="2" type="ORF">C8F04DRAFT_1265363</name>
    <name evidence="1" type="ORF">C8F04DRAFT_1269594</name>
</gene>
<evidence type="ECO:0000313" key="1">
    <source>
        <dbReference type="EMBL" id="KAJ7025109.1"/>
    </source>
</evidence>
<evidence type="ECO:0000313" key="3">
    <source>
        <dbReference type="Proteomes" id="UP001218188"/>
    </source>
</evidence>
<evidence type="ECO:0000313" key="2">
    <source>
        <dbReference type="EMBL" id="KAJ7028967.1"/>
    </source>
</evidence>
<dbReference type="EMBL" id="JARJCM010000159">
    <property type="protein sequence ID" value="KAJ7025109.1"/>
    <property type="molecule type" value="Genomic_DNA"/>
</dbReference>
<proteinExistence type="predicted"/>
<keyword evidence="3" id="KW-1185">Reference proteome</keyword>
<organism evidence="1 3">
    <name type="scientific">Mycena alexandri</name>
    <dbReference type="NCBI Taxonomy" id="1745969"/>
    <lineage>
        <taxon>Eukaryota</taxon>
        <taxon>Fungi</taxon>
        <taxon>Dikarya</taxon>
        <taxon>Basidiomycota</taxon>
        <taxon>Agaricomycotina</taxon>
        <taxon>Agaricomycetes</taxon>
        <taxon>Agaricomycetidae</taxon>
        <taxon>Agaricales</taxon>
        <taxon>Marasmiineae</taxon>
        <taxon>Mycenaceae</taxon>
        <taxon>Mycena</taxon>
    </lineage>
</organism>
<reference evidence="1" key="1">
    <citation type="submission" date="2023-03" db="EMBL/GenBank/DDBJ databases">
        <title>Massive genome expansion in bonnet fungi (Mycena s.s.) driven by repeated elements and novel gene families across ecological guilds.</title>
        <authorList>
            <consortium name="Lawrence Berkeley National Laboratory"/>
            <person name="Harder C.B."/>
            <person name="Miyauchi S."/>
            <person name="Viragh M."/>
            <person name="Kuo A."/>
            <person name="Thoen E."/>
            <person name="Andreopoulos B."/>
            <person name="Lu D."/>
            <person name="Skrede I."/>
            <person name="Drula E."/>
            <person name="Henrissat B."/>
            <person name="Morin E."/>
            <person name="Kohler A."/>
            <person name="Barry K."/>
            <person name="LaButti K."/>
            <person name="Morin E."/>
            <person name="Salamov A."/>
            <person name="Lipzen A."/>
            <person name="Mereny Z."/>
            <person name="Hegedus B."/>
            <person name="Baldrian P."/>
            <person name="Stursova M."/>
            <person name="Weitz H."/>
            <person name="Taylor A."/>
            <person name="Grigoriev I.V."/>
            <person name="Nagy L.G."/>
            <person name="Martin F."/>
            <person name="Kauserud H."/>
        </authorList>
    </citation>
    <scope>NUCLEOTIDE SEQUENCE</scope>
    <source>
        <strain evidence="1">CBHHK200</strain>
    </source>
</reference>
<protein>
    <submittedName>
        <fullName evidence="1">Uncharacterized protein</fullName>
    </submittedName>
</protein>
<comment type="caution">
    <text evidence="1">The sequence shown here is derived from an EMBL/GenBank/DDBJ whole genome shotgun (WGS) entry which is preliminary data.</text>
</comment>
<dbReference type="EMBL" id="JARJCM010000106">
    <property type="protein sequence ID" value="KAJ7028967.1"/>
    <property type="molecule type" value="Genomic_DNA"/>
</dbReference>
<dbReference type="Proteomes" id="UP001218188">
    <property type="component" value="Unassembled WGS sequence"/>
</dbReference>
<dbReference type="AlphaFoldDB" id="A0AAD6SCM5"/>
<name>A0AAD6SCM5_9AGAR</name>
<sequence>MPASTVSTPPLSRASADYGPRHDHVPFLLRRPPLPRIALLSPISMRDVPTLAPPLRSPCSSSFIMTSGMPSNGVRFGAFTLRGPPRLSTISDLMNSTLLVVHYRSRPRASAVDSSFISMPHSRAQLPLPAAPRRPPLRIIKSMDQQASIFLHSKLKVGSSSSPFPSLPFLLRSSHKYEPRRARAHPRRAGETMMYRVRQLRTLQHCLEAATGPEEPRKIVACMRARCAIILIASVLRMVHLLSLDFIILHLMIPAQADKDQRAALYDCICGHAGRQQERLPGYLALASTACTPKTYIRSFRFTYMTD</sequence>
<accession>A0AAD6SCM5</accession>